<evidence type="ECO:0000256" key="1">
    <source>
        <dbReference type="ARBA" id="ARBA00007606"/>
    </source>
</evidence>
<dbReference type="GO" id="GO:0030246">
    <property type="term" value="F:carbohydrate binding"/>
    <property type="evidence" value="ECO:0007669"/>
    <property type="project" value="UniProtKB-KW"/>
</dbReference>
<evidence type="ECO:0000256" key="2">
    <source>
        <dbReference type="ARBA" id="ARBA00022734"/>
    </source>
</evidence>
<dbReference type="PANTHER" id="PTHR32401">
    <property type="entry name" value="CONCANAVALIN A-LIKE LECTIN FAMILY PROTEIN"/>
    <property type="match status" value="1"/>
</dbReference>
<evidence type="ECO:0000313" key="6">
    <source>
        <dbReference type="Proteomes" id="UP000822688"/>
    </source>
</evidence>
<keyword evidence="6" id="KW-1185">Reference proteome</keyword>
<organism evidence="5 6">
    <name type="scientific">Ceratodon purpureus</name>
    <name type="common">Fire moss</name>
    <name type="synonym">Dicranum purpureum</name>
    <dbReference type="NCBI Taxonomy" id="3225"/>
    <lineage>
        <taxon>Eukaryota</taxon>
        <taxon>Viridiplantae</taxon>
        <taxon>Streptophyta</taxon>
        <taxon>Embryophyta</taxon>
        <taxon>Bryophyta</taxon>
        <taxon>Bryophytina</taxon>
        <taxon>Bryopsida</taxon>
        <taxon>Dicranidae</taxon>
        <taxon>Pseudoditrichales</taxon>
        <taxon>Ditrichaceae</taxon>
        <taxon>Ceratodon</taxon>
    </lineage>
</organism>
<dbReference type="AlphaFoldDB" id="A0A8T0I101"/>
<comment type="caution">
    <text evidence="5">The sequence shown here is derived from an EMBL/GenBank/DDBJ whole genome shotgun (WGS) entry which is preliminary data.</text>
</comment>
<dbReference type="Gene3D" id="2.60.120.200">
    <property type="match status" value="1"/>
</dbReference>
<dbReference type="InterPro" id="IPR001220">
    <property type="entry name" value="Legume_lectin_dom"/>
</dbReference>
<keyword evidence="2" id="KW-0430">Lectin</keyword>
<reference evidence="5" key="1">
    <citation type="submission" date="2020-06" db="EMBL/GenBank/DDBJ databases">
        <title>WGS assembly of Ceratodon purpureus strain R40.</title>
        <authorList>
            <person name="Carey S.B."/>
            <person name="Jenkins J."/>
            <person name="Shu S."/>
            <person name="Lovell J.T."/>
            <person name="Sreedasyam A."/>
            <person name="Maumus F."/>
            <person name="Tiley G.P."/>
            <person name="Fernandez-Pozo N."/>
            <person name="Barry K."/>
            <person name="Chen C."/>
            <person name="Wang M."/>
            <person name="Lipzen A."/>
            <person name="Daum C."/>
            <person name="Saski C.A."/>
            <person name="Payton A.C."/>
            <person name="Mcbreen J.C."/>
            <person name="Conrad R.E."/>
            <person name="Kollar L.M."/>
            <person name="Olsson S."/>
            <person name="Huttunen S."/>
            <person name="Landis J.B."/>
            <person name="Wickett N.J."/>
            <person name="Johnson M.G."/>
            <person name="Rensing S.A."/>
            <person name="Grimwood J."/>
            <person name="Schmutz J."/>
            <person name="Mcdaniel S.F."/>
        </authorList>
    </citation>
    <scope>NUCLEOTIDE SEQUENCE</scope>
    <source>
        <strain evidence="5">R40</strain>
    </source>
</reference>
<feature type="signal peptide" evidence="3">
    <location>
        <begin position="1"/>
        <end position="23"/>
    </location>
</feature>
<dbReference type="EMBL" id="CM026425">
    <property type="protein sequence ID" value="KAG0577142.1"/>
    <property type="molecule type" value="Genomic_DNA"/>
</dbReference>
<proteinExistence type="inferred from homology"/>
<dbReference type="Proteomes" id="UP000822688">
    <property type="component" value="Chromosome 5"/>
</dbReference>
<name>A0A8T0I101_CERPU</name>
<evidence type="ECO:0000256" key="3">
    <source>
        <dbReference type="SAM" id="SignalP"/>
    </source>
</evidence>
<dbReference type="PANTHER" id="PTHR32401:SF59">
    <property type="entry name" value="LEGUME LECTIN DOMAIN-CONTAINING PROTEIN"/>
    <property type="match status" value="1"/>
</dbReference>
<evidence type="ECO:0000313" key="5">
    <source>
        <dbReference type="EMBL" id="KAG0577142.1"/>
    </source>
</evidence>
<keyword evidence="3" id="KW-0732">Signal</keyword>
<dbReference type="SUPFAM" id="SSF49899">
    <property type="entry name" value="Concanavalin A-like lectins/glucanases"/>
    <property type="match status" value="1"/>
</dbReference>
<dbReference type="Pfam" id="PF00139">
    <property type="entry name" value="Lectin_legB"/>
    <property type="match status" value="1"/>
</dbReference>
<dbReference type="InterPro" id="IPR050258">
    <property type="entry name" value="Leguminous_Lectin"/>
</dbReference>
<comment type="similarity">
    <text evidence="1">Belongs to the leguminous lectin family.</text>
</comment>
<accession>A0A8T0I101</accession>
<feature type="domain" description="Legume lectin" evidence="4">
    <location>
        <begin position="70"/>
        <end position="280"/>
    </location>
</feature>
<dbReference type="InterPro" id="IPR013320">
    <property type="entry name" value="ConA-like_dom_sf"/>
</dbReference>
<gene>
    <name evidence="5" type="ORF">KC19_5G134300</name>
</gene>
<protein>
    <recommendedName>
        <fullName evidence="4">Legume lectin domain-containing protein</fullName>
    </recommendedName>
</protein>
<evidence type="ECO:0000259" key="4">
    <source>
        <dbReference type="Pfam" id="PF00139"/>
    </source>
</evidence>
<sequence>MARPEVVLLLAVAVLAIFQTTSCARTYETPPRATTISFPPSNKFVCSTDPNVPDTPAPEFVCSVDMTNGKPTGLLILSNDIDVSSARYQWRTPIQLWKKNSRYIASFNAFYVVNFNRDIEFTQRPLFSGGGLAFAITPDTSVVGTGQETFGLFPINEQTGASLRGAKTKTVAVEMDLSRIDDKGFDPLAPHIGLDINSMKSVTTKSLGDPNKVIDVKYGVWVEYDALKMTLKVSLHKVKDTQTPMRDRASLAISYTGLDLAKEVKEFSYVGFGSRVPETPNGVYVIYDFKFSTKWVLGSKVKMRFSI</sequence>
<feature type="chain" id="PRO_5035731699" description="Legume lectin domain-containing protein" evidence="3">
    <location>
        <begin position="24"/>
        <end position="307"/>
    </location>
</feature>